<dbReference type="Pfam" id="PF01979">
    <property type="entry name" value="Amidohydro_1"/>
    <property type="match status" value="1"/>
</dbReference>
<keyword evidence="4 8" id="KW-0479">Metal-binding</keyword>
<evidence type="ECO:0000256" key="8">
    <source>
        <dbReference type="RuleBase" id="RU366009"/>
    </source>
</evidence>
<comment type="cofactor">
    <cofactor evidence="8">
        <name>Zn(2+)</name>
        <dbReference type="ChEBI" id="CHEBI:29105"/>
    </cofactor>
    <text evidence="8">Binds 1 zinc ion per subunit.</text>
</comment>
<protein>
    <recommendedName>
        <fullName evidence="3 7">Guanine deaminase</fullName>
        <shortName evidence="8">Guanase</shortName>
        <ecNumber evidence="3 7">3.5.4.3</ecNumber>
    </recommendedName>
    <alternativeName>
        <fullName evidence="8">Guanine aminohydrolase</fullName>
    </alternativeName>
</protein>
<evidence type="ECO:0000256" key="5">
    <source>
        <dbReference type="ARBA" id="ARBA00022801"/>
    </source>
</evidence>
<dbReference type="InterPro" id="IPR011059">
    <property type="entry name" value="Metal-dep_hydrolase_composite"/>
</dbReference>
<evidence type="ECO:0000256" key="4">
    <source>
        <dbReference type="ARBA" id="ARBA00022723"/>
    </source>
</evidence>
<dbReference type="Proteomes" id="UP001082899">
    <property type="component" value="Unassembled WGS sequence"/>
</dbReference>
<dbReference type="CDD" id="cd01303">
    <property type="entry name" value="GDEase"/>
    <property type="match status" value="1"/>
</dbReference>
<dbReference type="SUPFAM" id="SSF51556">
    <property type="entry name" value="Metallo-dependent hydrolases"/>
    <property type="match status" value="1"/>
</dbReference>
<keyword evidence="6 8" id="KW-0862">Zinc</keyword>
<evidence type="ECO:0000313" key="11">
    <source>
        <dbReference type="Proteomes" id="UP001082899"/>
    </source>
</evidence>
<dbReference type="RefSeq" id="WP_267844891.1">
    <property type="nucleotide sequence ID" value="NZ_JAPMXC010000001.1"/>
</dbReference>
<comment type="catalytic activity">
    <reaction evidence="8">
        <text>guanine + H2O + H(+) = xanthine + NH4(+)</text>
        <dbReference type="Rhea" id="RHEA:14665"/>
        <dbReference type="ChEBI" id="CHEBI:15377"/>
        <dbReference type="ChEBI" id="CHEBI:15378"/>
        <dbReference type="ChEBI" id="CHEBI:16235"/>
        <dbReference type="ChEBI" id="CHEBI:17712"/>
        <dbReference type="ChEBI" id="CHEBI:28938"/>
        <dbReference type="EC" id="3.5.4.3"/>
    </reaction>
</comment>
<dbReference type="Gene3D" id="2.30.40.10">
    <property type="entry name" value="Urease, subunit C, domain 1"/>
    <property type="match status" value="1"/>
</dbReference>
<evidence type="ECO:0000256" key="3">
    <source>
        <dbReference type="ARBA" id="ARBA00012781"/>
    </source>
</evidence>
<gene>
    <name evidence="10" type="primary">guaD</name>
    <name evidence="10" type="ORF">OVY01_00650</name>
</gene>
<dbReference type="NCBIfam" id="TIGR02967">
    <property type="entry name" value="guan_deamin"/>
    <property type="match status" value="1"/>
</dbReference>
<feature type="domain" description="Amidohydrolase-related" evidence="9">
    <location>
        <begin position="67"/>
        <end position="425"/>
    </location>
</feature>
<proteinExistence type="inferred from homology"/>
<dbReference type="PANTHER" id="PTHR11271">
    <property type="entry name" value="GUANINE DEAMINASE"/>
    <property type="match status" value="1"/>
</dbReference>
<accession>A0ABT3ZHE4</accession>
<dbReference type="EC" id="3.5.4.3" evidence="3 7"/>
<dbReference type="Gene3D" id="3.20.20.140">
    <property type="entry name" value="Metal-dependent hydrolases"/>
    <property type="match status" value="1"/>
</dbReference>
<dbReference type="GO" id="GO:0008892">
    <property type="term" value="F:guanine deaminase activity"/>
    <property type="evidence" value="ECO:0007669"/>
    <property type="project" value="UniProtKB-EC"/>
</dbReference>
<dbReference type="InterPro" id="IPR051607">
    <property type="entry name" value="Metallo-dep_hydrolases"/>
</dbReference>
<evidence type="ECO:0000256" key="7">
    <source>
        <dbReference type="NCBIfam" id="TIGR02967"/>
    </source>
</evidence>
<reference evidence="10" key="1">
    <citation type="submission" date="2022-11" db="EMBL/GenBank/DDBJ databases">
        <title>Robbsia betulipollinis sp. nov., isolated from pollen of birch (Betula pendula).</title>
        <authorList>
            <person name="Shi H."/>
            <person name="Ambika Manirajan B."/>
            <person name="Ratering S."/>
            <person name="Geissler-Plaum R."/>
            <person name="Schnell S."/>
        </authorList>
    </citation>
    <scope>NUCLEOTIDE SEQUENCE</scope>
    <source>
        <strain evidence="10">Bb-Pol-6</strain>
    </source>
</reference>
<keyword evidence="5 8" id="KW-0378">Hydrolase</keyword>
<comment type="similarity">
    <text evidence="2 8">Belongs to the metallo-dependent hydrolases superfamily. ATZ/TRZ family.</text>
</comment>
<dbReference type="InterPro" id="IPR014311">
    <property type="entry name" value="Guanine_deaminase"/>
</dbReference>
<dbReference type="EMBL" id="JAPMXC010000001">
    <property type="protein sequence ID" value="MCY0385772.1"/>
    <property type="molecule type" value="Genomic_DNA"/>
</dbReference>
<organism evidence="10 11">
    <name type="scientific">Robbsia betulipollinis</name>
    <dbReference type="NCBI Taxonomy" id="2981849"/>
    <lineage>
        <taxon>Bacteria</taxon>
        <taxon>Pseudomonadati</taxon>
        <taxon>Pseudomonadota</taxon>
        <taxon>Betaproteobacteria</taxon>
        <taxon>Burkholderiales</taxon>
        <taxon>Burkholderiaceae</taxon>
        <taxon>Robbsia</taxon>
    </lineage>
</organism>
<dbReference type="NCBIfam" id="NF006679">
    <property type="entry name" value="PRK09228.1"/>
    <property type="match status" value="1"/>
</dbReference>
<evidence type="ECO:0000313" key="10">
    <source>
        <dbReference type="EMBL" id="MCY0385772.1"/>
    </source>
</evidence>
<name>A0ABT3ZHE4_9BURK</name>
<evidence type="ECO:0000259" key="9">
    <source>
        <dbReference type="Pfam" id="PF01979"/>
    </source>
</evidence>
<sequence>MQPTAYRASILTFTDDPLQGDHALTYEPDGLLVVDAQGMVAARGSYHTLAATVADGTTIRDYRDRLIVPGFIDTHVHYPQIDIVGSPAEGLLPWLDTYTFPAERRFGDPAHAARTARFFVDQLLACGTTTAVTWCTVHPGSVDAMLGESRRRNLRMIAGKVMMDRNCPDYLRDTAQSAYDDSAALIARWHGTERQHYAITPRFALTSSEAQLDACATLAREHPDVFVQTHVAENLDEIRWAAELFPAHRSYLDVYDRLGLLRPRAIYGHCIHLDKADRRRMAETGAVAAHCPTSNLFLGSGLFDFAASDAAGLKITLGTDVGGGTSLSMLQTMNEAYKVARMGGTHLSASRMFYFATLGAARALRLDDRIGTLAPGAEADFIVLDSAATPLLAHRAARAQSLEETLFALAMLGDDRAVAATYAAGACVHRRDASGSAS</sequence>
<comment type="caution">
    <text evidence="10">The sequence shown here is derived from an EMBL/GenBank/DDBJ whole genome shotgun (WGS) entry which is preliminary data.</text>
</comment>
<evidence type="ECO:0000256" key="2">
    <source>
        <dbReference type="ARBA" id="ARBA00006745"/>
    </source>
</evidence>
<evidence type="ECO:0000256" key="1">
    <source>
        <dbReference type="ARBA" id="ARBA00004984"/>
    </source>
</evidence>
<dbReference type="SUPFAM" id="SSF51338">
    <property type="entry name" value="Composite domain of metallo-dependent hydrolases"/>
    <property type="match status" value="2"/>
</dbReference>
<keyword evidence="11" id="KW-1185">Reference proteome</keyword>
<dbReference type="InterPro" id="IPR006680">
    <property type="entry name" value="Amidohydro-rel"/>
</dbReference>
<evidence type="ECO:0000256" key="6">
    <source>
        <dbReference type="ARBA" id="ARBA00022833"/>
    </source>
</evidence>
<dbReference type="InterPro" id="IPR032466">
    <property type="entry name" value="Metal_Hydrolase"/>
</dbReference>
<comment type="pathway">
    <text evidence="1 8">Purine metabolism; guanine degradation; xanthine from guanine: step 1/1.</text>
</comment>
<dbReference type="PANTHER" id="PTHR11271:SF6">
    <property type="entry name" value="GUANINE DEAMINASE"/>
    <property type="match status" value="1"/>
</dbReference>
<comment type="function">
    <text evidence="8">Catalyzes the hydrolytic deamination of guanine, producing xanthine and ammonia.</text>
</comment>